<dbReference type="Pfam" id="PF00903">
    <property type="entry name" value="Glyoxalase"/>
    <property type="match status" value="1"/>
</dbReference>
<proteinExistence type="predicted"/>
<dbReference type="InterPro" id="IPR037523">
    <property type="entry name" value="VOC_core"/>
</dbReference>
<dbReference type="AlphaFoldDB" id="A0A1N6CMR1"/>
<evidence type="ECO:0000313" key="3">
    <source>
        <dbReference type="EMBL" id="SIN59745.1"/>
    </source>
</evidence>
<dbReference type="Gene3D" id="3.10.180.10">
    <property type="entry name" value="2,3-Dihydroxybiphenyl 1,2-Dioxygenase, domain 1"/>
    <property type="match status" value="1"/>
</dbReference>
<protein>
    <submittedName>
        <fullName evidence="3">Catechol 2,3-dioxygenase</fullName>
    </submittedName>
</protein>
<accession>A0A1N6CMR1</accession>
<feature type="domain" description="VOC" evidence="2">
    <location>
        <begin position="184"/>
        <end position="335"/>
    </location>
</feature>
<name>A0A1N6CMR1_9SPHN</name>
<keyword evidence="4" id="KW-1185">Reference proteome</keyword>
<reference evidence="4" key="1">
    <citation type="submission" date="2016-11" db="EMBL/GenBank/DDBJ databases">
        <authorList>
            <person name="Varghese N."/>
            <person name="Submissions S."/>
        </authorList>
    </citation>
    <scope>NUCLEOTIDE SEQUENCE [LARGE SCALE GENOMIC DNA]</scope>
    <source>
        <strain evidence="4">DSM 22363</strain>
    </source>
</reference>
<feature type="chain" id="PRO_5012794337" evidence="1">
    <location>
        <begin position="21"/>
        <end position="341"/>
    </location>
</feature>
<evidence type="ECO:0000259" key="2">
    <source>
        <dbReference type="PROSITE" id="PS51819"/>
    </source>
</evidence>
<keyword evidence="3" id="KW-0223">Dioxygenase</keyword>
<dbReference type="EMBL" id="FSQW01000001">
    <property type="protein sequence ID" value="SIN59745.1"/>
    <property type="molecule type" value="Genomic_DNA"/>
</dbReference>
<gene>
    <name evidence="3" type="ORF">SAMN02745824_0281</name>
</gene>
<dbReference type="STRING" id="1123272.SAMN02745824_0281"/>
<organism evidence="3 4">
    <name type="scientific">Parasphingorhabdus marina DSM 22363</name>
    <dbReference type="NCBI Taxonomy" id="1123272"/>
    <lineage>
        <taxon>Bacteria</taxon>
        <taxon>Pseudomonadati</taxon>
        <taxon>Pseudomonadota</taxon>
        <taxon>Alphaproteobacteria</taxon>
        <taxon>Sphingomonadales</taxon>
        <taxon>Sphingomonadaceae</taxon>
        <taxon>Parasphingorhabdus</taxon>
    </lineage>
</organism>
<keyword evidence="3" id="KW-0560">Oxidoreductase</keyword>
<keyword evidence="1" id="KW-0732">Signal</keyword>
<dbReference type="InterPro" id="IPR004360">
    <property type="entry name" value="Glyas_Fos-R_dOase_dom"/>
</dbReference>
<sequence length="341" mass="37673">MKRLFAALAIWLGLAIPASAQTVSPWTETLVSVENLDQASRLFRELGSWEIKSEGKVATAELRYWKLPATASGRYQLICAPATETGCIRFVRLEGVGPQAPVRLALRAWDTGGIFSIMVRSDNVPQLFSDAIAMGWWAESQPIRFQFGTSDLRNVVLTGPHGINLAVYERITPDFTAFPVGRISQGFNSMRMVRDKALARAFYEQKLGFSVLFDSGREPPEPAPSNFGIPLNRTPDIKRSAAALQPRPGETGRVEVMQIEGFTGLDVSREARLPNLGIISVRYPVDDLRAYRQQIEARGVIVDYAASSVTIGAIGTVDLFAVRDPDGNITEFYQKSHEKPQ</sequence>
<dbReference type="Proteomes" id="UP000185192">
    <property type="component" value="Unassembled WGS sequence"/>
</dbReference>
<dbReference type="GO" id="GO:0051213">
    <property type="term" value="F:dioxygenase activity"/>
    <property type="evidence" value="ECO:0007669"/>
    <property type="project" value="UniProtKB-KW"/>
</dbReference>
<dbReference type="InterPro" id="IPR029068">
    <property type="entry name" value="Glyas_Bleomycin-R_OHBP_Dase"/>
</dbReference>
<dbReference type="RefSeq" id="WP_074203377.1">
    <property type="nucleotide sequence ID" value="NZ_FSQW01000001.1"/>
</dbReference>
<dbReference type="OrthoDB" id="7495471at2"/>
<dbReference type="SUPFAM" id="SSF54593">
    <property type="entry name" value="Glyoxalase/Bleomycin resistance protein/Dihydroxybiphenyl dioxygenase"/>
    <property type="match status" value="2"/>
</dbReference>
<dbReference type="PROSITE" id="PS51819">
    <property type="entry name" value="VOC"/>
    <property type="match status" value="1"/>
</dbReference>
<evidence type="ECO:0000313" key="4">
    <source>
        <dbReference type="Proteomes" id="UP000185192"/>
    </source>
</evidence>
<feature type="signal peptide" evidence="1">
    <location>
        <begin position="1"/>
        <end position="20"/>
    </location>
</feature>
<evidence type="ECO:0000256" key="1">
    <source>
        <dbReference type="SAM" id="SignalP"/>
    </source>
</evidence>